<keyword evidence="2" id="KW-1185">Reference proteome</keyword>
<accession>A0ABU1JS36</accession>
<dbReference type="Proteomes" id="UP001262410">
    <property type="component" value="Unassembled WGS sequence"/>
</dbReference>
<comment type="caution">
    <text evidence="1">The sequence shown here is derived from an EMBL/GenBank/DDBJ whole genome shotgun (WGS) entry which is preliminary data.</text>
</comment>
<evidence type="ECO:0000313" key="1">
    <source>
        <dbReference type="EMBL" id="MDR6291430.1"/>
    </source>
</evidence>
<gene>
    <name evidence="1" type="ORF">E9232_003964</name>
</gene>
<dbReference type="EMBL" id="JAVDPW010000007">
    <property type="protein sequence ID" value="MDR6291430.1"/>
    <property type="molecule type" value="Genomic_DNA"/>
</dbReference>
<proteinExistence type="predicted"/>
<sequence length="115" mass="12755">MDRQGFVDAVRLAVKDAAVTGTISQLARPPGRKPDENLLGLSAWFNQLAPQDRNNLEQVIDLATNLAVFGFLCVLDGVRQIENGPKKGTLRLHYCLDSQDIILNDDRGEMLHDLL</sequence>
<reference evidence="1 2" key="1">
    <citation type="submission" date="2023-07" db="EMBL/GenBank/DDBJ databases">
        <title>Sorghum-associated microbial communities from plants grown in Nebraska, USA.</title>
        <authorList>
            <person name="Schachtman D."/>
        </authorList>
    </citation>
    <scope>NUCLEOTIDE SEQUENCE [LARGE SCALE GENOMIC DNA]</scope>
    <source>
        <strain evidence="1 2">584</strain>
    </source>
</reference>
<evidence type="ECO:0000313" key="2">
    <source>
        <dbReference type="Proteomes" id="UP001262410"/>
    </source>
</evidence>
<dbReference type="RefSeq" id="WP_309796636.1">
    <property type="nucleotide sequence ID" value="NZ_JAVDPW010000007.1"/>
</dbReference>
<protein>
    <submittedName>
        <fullName evidence="1">Uncharacterized protein</fullName>
    </submittedName>
</protein>
<organism evidence="1 2">
    <name type="scientific">Inquilinus ginsengisoli</name>
    <dbReference type="NCBI Taxonomy" id="363840"/>
    <lineage>
        <taxon>Bacteria</taxon>
        <taxon>Pseudomonadati</taxon>
        <taxon>Pseudomonadota</taxon>
        <taxon>Alphaproteobacteria</taxon>
        <taxon>Rhodospirillales</taxon>
        <taxon>Rhodospirillaceae</taxon>
        <taxon>Inquilinus</taxon>
    </lineage>
</organism>
<name>A0ABU1JS36_9PROT</name>